<proteinExistence type="predicted"/>
<dbReference type="EMBL" id="AMBO01000410">
    <property type="protein sequence ID" value="EKC97466.1"/>
    <property type="molecule type" value="Genomic_DNA"/>
</dbReference>
<dbReference type="Proteomes" id="UP000006757">
    <property type="component" value="Unassembled WGS sequence"/>
</dbReference>
<evidence type="ECO:0000256" key="1">
    <source>
        <dbReference type="SAM" id="MobiDB-lite"/>
    </source>
</evidence>
<reference evidence="2 3" key="1">
    <citation type="journal article" date="2012" name="Eukaryot. Cell">
        <title>Genome sequence of the Trichosporon asahii environmental strain CBS 8904.</title>
        <authorList>
            <person name="Yang R.Y."/>
            <person name="Li H.T."/>
            <person name="Zhu H."/>
            <person name="Zhou G.P."/>
            <person name="Wang M."/>
            <person name="Wang L."/>
        </authorList>
    </citation>
    <scope>NUCLEOTIDE SEQUENCE [LARGE SCALE GENOMIC DNA]</scope>
    <source>
        <strain evidence="2 3">CBS 8904</strain>
    </source>
</reference>
<dbReference type="InParanoid" id="K1VEJ0"/>
<gene>
    <name evidence="2" type="ORF">A1Q2_08203</name>
</gene>
<feature type="region of interest" description="Disordered" evidence="1">
    <location>
        <begin position="1"/>
        <end position="26"/>
    </location>
</feature>
<organism evidence="2 3">
    <name type="scientific">Trichosporon asahii var. asahii (strain CBS 8904)</name>
    <name type="common">Yeast</name>
    <dbReference type="NCBI Taxonomy" id="1220162"/>
    <lineage>
        <taxon>Eukaryota</taxon>
        <taxon>Fungi</taxon>
        <taxon>Dikarya</taxon>
        <taxon>Basidiomycota</taxon>
        <taxon>Agaricomycotina</taxon>
        <taxon>Tremellomycetes</taxon>
        <taxon>Trichosporonales</taxon>
        <taxon>Trichosporonaceae</taxon>
        <taxon>Trichosporon</taxon>
    </lineage>
</organism>
<keyword evidence="3" id="KW-1185">Reference proteome</keyword>
<sequence>MSQNEQYRINKRKASASPPPESTRSWIDNNLDVNDPEDSGVLIKISLPSIQDKEDFHRTTLVLIEKLSTHMWNDLLCHVPIRQNRRHLSRVLGKFGFVSKHDGALLQYILDVPCAAACVCASAPEEKQPLDRCDNPDRNRRVKERAEQLDKFFLDHDRFCDLGPLPCDPPGEGTPFPFSSKPDPESMYSLLEEVMKNIARKNQIAYAQKKASQS</sequence>
<accession>K1VEJ0</accession>
<dbReference type="HOGENOM" id="CLU_1289760_0_0_1"/>
<evidence type="ECO:0000313" key="3">
    <source>
        <dbReference type="Proteomes" id="UP000006757"/>
    </source>
</evidence>
<name>K1VEJ0_TRIAC</name>
<protein>
    <submittedName>
        <fullName evidence="2">Uncharacterized protein</fullName>
    </submittedName>
</protein>
<comment type="caution">
    <text evidence="2">The sequence shown here is derived from an EMBL/GenBank/DDBJ whole genome shotgun (WGS) entry which is preliminary data.</text>
</comment>
<dbReference type="AlphaFoldDB" id="K1VEJ0"/>
<evidence type="ECO:0000313" key="2">
    <source>
        <dbReference type="EMBL" id="EKC97466.1"/>
    </source>
</evidence>